<dbReference type="NCBIfam" id="TIGR02232">
    <property type="entry name" value="myxo_disulf_rpt"/>
    <property type="match status" value="1"/>
</dbReference>
<proteinExistence type="predicted"/>
<organism evidence="5">
    <name type="scientific">Petromyzon marinus</name>
    <name type="common">Sea lamprey</name>
    <dbReference type="NCBI Taxonomy" id="7757"/>
    <lineage>
        <taxon>Eukaryota</taxon>
        <taxon>Metazoa</taxon>
        <taxon>Chordata</taxon>
        <taxon>Craniata</taxon>
        <taxon>Vertebrata</taxon>
        <taxon>Cyclostomata</taxon>
        <taxon>Hyperoartia</taxon>
        <taxon>Petromyzontiformes</taxon>
        <taxon>Petromyzontidae</taxon>
        <taxon>Petromyzon</taxon>
    </lineage>
</organism>
<protein>
    <submittedName>
        <fullName evidence="5">Uncharacterized protein</fullName>
    </submittedName>
</protein>
<evidence type="ECO:0000313" key="5">
    <source>
        <dbReference type="Ensembl" id="ENSPMAP00000008948.1"/>
    </source>
</evidence>
<dbReference type="HOGENOM" id="CLU_1647678_0_0_1"/>
<dbReference type="GeneTree" id="ENSGT00940000157248"/>
<reference evidence="5" key="1">
    <citation type="submission" date="2025-08" db="UniProtKB">
        <authorList>
            <consortium name="Ensembl"/>
        </authorList>
    </citation>
    <scope>IDENTIFICATION</scope>
</reference>
<evidence type="ECO:0000256" key="2">
    <source>
        <dbReference type="ARBA" id="ARBA00022737"/>
    </source>
</evidence>
<evidence type="ECO:0000256" key="1">
    <source>
        <dbReference type="ARBA" id="ARBA00022729"/>
    </source>
</evidence>
<dbReference type="AlphaFoldDB" id="S4RUQ8"/>
<evidence type="ECO:0000256" key="3">
    <source>
        <dbReference type="ARBA" id="ARBA00023157"/>
    </source>
</evidence>
<dbReference type="Ensembl" id="ENSPMAT00000008987.1">
    <property type="protein sequence ID" value="ENSPMAP00000008948.1"/>
    <property type="gene ID" value="ENSPMAG00000008128.1"/>
</dbReference>
<evidence type="ECO:0000256" key="4">
    <source>
        <dbReference type="SAM" id="MobiDB-lite"/>
    </source>
</evidence>
<keyword evidence="2" id="KW-0677">Repeat</keyword>
<feature type="region of interest" description="Disordered" evidence="4">
    <location>
        <begin position="1"/>
        <end position="24"/>
    </location>
</feature>
<reference evidence="5" key="2">
    <citation type="submission" date="2025-09" db="UniProtKB">
        <authorList>
            <consortium name="Ensembl"/>
        </authorList>
    </citation>
    <scope>IDENTIFICATION</scope>
</reference>
<dbReference type="InterPro" id="IPR011936">
    <property type="entry name" value="Myxo_disulph_rpt"/>
</dbReference>
<dbReference type="Pfam" id="PF13948">
    <property type="entry name" value="DUF4215"/>
    <property type="match status" value="1"/>
</dbReference>
<dbReference type="STRING" id="7757.ENSPMAP00000008948"/>
<accession>S4RUQ8</accession>
<sequence>TAGGQMHGRKGERGPQGQPGPPGKCLCPHLNPKTQNPMVQSGVQPFPTLPTVYVVKDQEELDRFNVPSTIVFRRDIRSLFFKEPTGWVPIQLAPPHFTGYCGDGTVQEENGEECDDGNDVSSDTCIGCKKSFCGDGHQQEGEEECDKEDFGFHTCGTYLPG</sequence>
<name>S4RUQ8_PETMA</name>
<keyword evidence="3" id="KW-1015">Disulfide bond</keyword>
<keyword evidence="1" id="KW-0732">Signal</keyword>